<name>A0ABN8B4N5_CHISP</name>
<dbReference type="Gene3D" id="3.10.20.90">
    <property type="entry name" value="Phosphatidylinositol 3-kinase Catalytic Subunit, Chain A, domain 1"/>
    <property type="match status" value="1"/>
</dbReference>
<evidence type="ECO:0000256" key="5">
    <source>
        <dbReference type="ARBA" id="ARBA00023230"/>
    </source>
</evidence>
<evidence type="ECO:0000313" key="8">
    <source>
        <dbReference type="EMBL" id="CAH0403477.1"/>
    </source>
</evidence>
<comment type="subcellular location">
    <subcellularLocation>
        <location evidence="1">Membrane</location>
    </subcellularLocation>
</comment>
<evidence type="ECO:0000259" key="7">
    <source>
        <dbReference type="PROSITE" id="PS50053"/>
    </source>
</evidence>
<feature type="region of interest" description="Disordered" evidence="6">
    <location>
        <begin position="212"/>
        <end position="237"/>
    </location>
</feature>
<dbReference type="InterPro" id="IPR000626">
    <property type="entry name" value="Ubiquitin-like_dom"/>
</dbReference>
<dbReference type="PROSITE" id="PS50053">
    <property type="entry name" value="UBIQUITIN_2"/>
    <property type="match status" value="1"/>
</dbReference>
<dbReference type="EMBL" id="OU963916">
    <property type="protein sequence ID" value="CAH0403477.1"/>
    <property type="molecule type" value="Genomic_DNA"/>
</dbReference>
<evidence type="ECO:0000256" key="4">
    <source>
        <dbReference type="ARBA" id="ARBA00023136"/>
    </source>
</evidence>
<protein>
    <recommendedName>
        <fullName evidence="7">Ubiquitin-like domain-containing protein</fullName>
    </recommendedName>
</protein>
<feature type="region of interest" description="Disordered" evidence="6">
    <location>
        <begin position="84"/>
        <end position="131"/>
    </location>
</feature>
<dbReference type="InterPro" id="IPR029071">
    <property type="entry name" value="Ubiquitin-like_domsf"/>
</dbReference>
<keyword evidence="9" id="KW-1185">Reference proteome</keyword>
<gene>
    <name evidence="8" type="ORF">CHILSU_LOCUS6752</name>
</gene>
<dbReference type="Proteomes" id="UP001153292">
    <property type="component" value="Chromosome 23"/>
</dbReference>
<feature type="region of interest" description="Disordered" evidence="6">
    <location>
        <begin position="296"/>
        <end position="356"/>
    </location>
</feature>
<evidence type="ECO:0000256" key="6">
    <source>
        <dbReference type="SAM" id="MobiDB-lite"/>
    </source>
</evidence>
<keyword evidence="3" id="KW-1133">Transmembrane helix</keyword>
<keyword evidence="2" id="KW-0812">Transmembrane</keyword>
<sequence length="381" mass="42335">MIPDNVTLIVKAPNQQIEDQNIECQSSWTVRQLKGHLSEVYPSKPRTEEQKIIYSGQLLDDNTILKDVLRTYESQIAHTMHLVCSPNKRMPPPQKTQPPVEPPTDGLRQRNVPTTNTANPTPTEPRPEMRQNDQNHNVEMQNYLSSFVNNYGRVPPYPNYNFGEGYLPVPNDPALLANHMMMMQQAYMQYMQQYANMWQATTTVPGAAVGTGPVPTTEPPPAAAAPPVVGGGEEEEGQAQDWLEQIYAASRLAILLSLVYLYGSPARLLLVLLLAAAGYLHQIGFFRDLHANHEVAQPENQPNNPNQNQPDNQNVPGNQNQPENQIPPGNQNQPGNQNENASNQPESQPINPQPAANDQSLLAVGWMIFTSFFASLIPEAN</sequence>
<dbReference type="CDD" id="cd01790">
    <property type="entry name" value="Ubl_HERP"/>
    <property type="match status" value="1"/>
</dbReference>
<dbReference type="SUPFAM" id="SSF54236">
    <property type="entry name" value="Ubiquitin-like"/>
    <property type="match status" value="1"/>
</dbReference>
<proteinExistence type="predicted"/>
<feature type="domain" description="Ubiquitin-like" evidence="7">
    <location>
        <begin position="6"/>
        <end position="67"/>
    </location>
</feature>
<organism evidence="8 9">
    <name type="scientific">Chilo suppressalis</name>
    <name type="common">Asiatic rice borer moth</name>
    <dbReference type="NCBI Taxonomy" id="168631"/>
    <lineage>
        <taxon>Eukaryota</taxon>
        <taxon>Metazoa</taxon>
        <taxon>Ecdysozoa</taxon>
        <taxon>Arthropoda</taxon>
        <taxon>Hexapoda</taxon>
        <taxon>Insecta</taxon>
        <taxon>Pterygota</taxon>
        <taxon>Neoptera</taxon>
        <taxon>Endopterygota</taxon>
        <taxon>Lepidoptera</taxon>
        <taxon>Glossata</taxon>
        <taxon>Ditrysia</taxon>
        <taxon>Pyraloidea</taxon>
        <taxon>Crambidae</taxon>
        <taxon>Crambinae</taxon>
        <taxon>Chilo</taxon>
    </lineage>
</organism>
<feature type="compositionally biased region" description="Pro residues" evidence="6">
    <location>
        <begin position="89"/>
        <end position="102"/>
    </location>
</feature>
<reference evidence="8" key="1">
    <citation type="submission" date="2021-12" db="EMBL/GenBank/DDBJ databases">
        <authorList>
            <person name="King R."/>
        </authorList>
    </citation>
    <scope>NUCLEOTIDE SEQUENCE</scope>
</reference>
<evidence type="ECO:0000313" key="9">
    <source>
        <dbReference type="Proteomes" id="UP001153292"/>
    </source>
</evidence>
<evidence type="ECO:0000256" key="1">
    <source>
        <dbReference type="ARBA" id="ARBA00004370"/>
    </source>
</evidence>
<accession>A0ABN8B4N5</accession>
<dbReference type="SMART" id="SM00213">
    <property type="entry name" value="UBQ"/>
    <property type="match status" value="1"/>
</dbReference>
<dbReference type="InterPro" id="IPR039751">
    <property type="entry name" value="HERPUD1/2"/>
</dbReference>
<feature type="compositionally biased region" description="Polar residues" evidence="6">
    <location>
        <begin position="341"/>
        <end position="356"/>
    </location>
</feature>
<feature type="compositionally biased region" description="Low complexity" evidence="6">
    <location>
        <begin position="297"/>
        <end position="340"/>
    </location>
</feature>
<dbReference type="Pfam" id="PF00240">
    <property type="entry name" value="ubiquitin"/>
    <property type="match status" value="1"/>
</dbReference>
<dbReference type="PANTHER" id="PTHR12943">
    <property type="entry name" value="HOMOCYSTEINE-RESPONSIVE ENDOPLASMIC RETICULUM-RESIDENT UNIQUITIN-LIKE DOMAIN HERPUD PROTEIN FAMILY MEMBER"/>
    <property type="match status" value="1"/>
</dbReference>
<keyword evidence="4" id="KW-0472">Membrane</keyword>
<evidence type="ECO:0000256" key="3">
    <source>
        <dbReference type="ARBA" id="ARBA00022989"/>
    </source>
</evidence>
<evidence type="ECO:0000256" key="2">
    <source>
        <dbReference type="ARBA" id="ARBA00022692"/>
    </source>
</evidence>
<keyword evidence="5" id="KW-0834">Unfolded protein response</keyword>
<dbReference type="PANTHER" id="PTHR12943:SF27">
    <property type="entry name" value="HOMOCYSTEINE-INDUCED ENDOPLASMIC RETICULUM PROTEIN, ISOFORM A"/>
    <property type="match status" value="1"/>
</dbReference>